<proteinExistence type="predicted"/>
<reference evidence="2" key="1">
    <citation type="journal article" date="2023" name="Nat. Plants">
        <title>Single-cell RNA sequencing provides a high-resolution roadmap for understanding the multicellular compartmentation of specialized metabolism.</title>
        <authorList>
            <person name="Sun S."/>
            <person name="Shen X."/>
            <person name="Li Y."/>
            <person name="Li Y."/>
            <person name="Wang S."/>
            <person name="Li R."/>
            <person name="Zhang H."/>
            <person name="Shen G."/>
            <person name="Guo B."/>
            <person name="Wei J."/>
            <person name="Xu J."/>
            <person name="St-Pierre B."/>
            <person name="Chen S."/>
            <person name="Sun C."/>
        </authorList>
    </citation>
    <scope>NUCLEOTIDE SEQUENCE [LARGE SCALE GENOMIC DNA]</scope>
</reference>
<dbReference type="Proteomes" id="UP001060085">
    <property type="component" value="Linkage Group LG05"/>
</dbReference>
<evidence type="ECO:0000313" key="2">
    <source>
        <dbReference type="Proteomes" id="UP001060085"/>
    </source>
</evidence>
<protein>
    <submittedName>
        <fullName evidence="1">Uncharacterized protein</fullName>
    </submittedName>
</protein>
<comment type="caution">
    <text evidence="1">The sequence shown here is derived from an EMBL/GenBank/DDBJ whole genome shotgun (WGS) entry which is preliminary data.</text>
</comment>
<dbReference type="EMBL" id="CM044705">
    <property type="protein sequence ID" value="KAI5661335.1"/>
    <property type="molecule type" value="Genomic_DNA"/>
</dbReference>
<evidence type="ECO:0000313" key="1">
    <source>
        <dbReference type="EMBL" id="KAI5661335.1"/>
    </source>
</evidence>
<organism evidence="1 2">
    <name type="scientific">Catharanthus roseus</name>
    <name type="common">Madagascar periwinkle</name>
    <name type="synonym">Vinca rosea</name>
    <dbReference type="NCBI Taxonomy" id="4058"/>
    <lineage>
        <taxon>Eukaryota</taxon>
        <taxon>Viridiplantae</taxon>
        <taxon>Streptophyta</taxon>
        <taxon>Embryophyta</taxon>
        <taxon>Tracheophyta</taxon>
        <taxon>Spermatophyta</taxon>
        <taxon>Magnoliopsida</taxon>
        <taxon>eudicotyledons</taxon>
        <taxon>Gunneridae</taxon>
        <taxon>Pentapetalae</taxon>
        <taxon>asterids</taxon>
        <taxon>lamiids</taxon>
        <taxon>Gentianales</taxon>
        <taxon>Apocynaceae</taxon>
        <taxon>Rauvolfioideae</taxon>
        <taxon>Vinceae</taxon>
        <taxon>Catharanthinae</taxon>
        <taxon>Catharanthus</taxon>
    </lineage>
</organism>
<name>A0ACC0ALT0_CATRO</name>
<gene>
    <name evidence="1" type="ORF">M9H77_20658</name>
</gene>
<accession>A0ACC0ALT0</accession>
<keyword evidence="2" id="KW-1185">Reference proteome</keyword>
<sequence>MREDERRTDEPSGDGELSFWTACPYCYYMYEYPSVYAECALKCQNCRKAFQAVVIPAPPPIIEGQEAYFCCWGLMPMAVSMEILEKNKGRGGNWTPFSPMFTCPQGFGKSGDAGNLNNFRGWNTNNGNNNPRSGGGNAGGRKHSGPRVYVDDEDVFVEISGSSEDSDVDWRRQGSNDKRKKTTKGVKRKASVTTSKGTRKAPVDTAKNVKGGSNENAKVLPDGVEVPNAPVTESSKKGAAVNTRRQSARVTKDFGKLDLNVEFSNEAEEPVRRVNQANGAARGEEDIIEGSGFFEGLDEFLSSLPILNVVGDDKLSLISLLREESGEMRFKFAADWHDFPRRVHFELGKVTDIVSAFLEEMRKLQGVPLRMQKGVVAKVCLHKRKVVDVGQCLDLPEDLAQWIGAWRSRTVGSS</sequence>